<dbReference type="Proteomes" id="UP000311605">
    <property type="component" value="Unassembled WGS sequence"/>
</dbReference>
<dbReference type="EMBL" id="VDMN01000005">
    <property type="protein sequence ID" value="TNM61655.1"/>
    <property type="molecule type" value="Genomic_DNA"/>
</dbReference>
<dbReference type="PANTHER" id="PTHR30024:SF21">
    <property type="entry name" value="ABC TRANSPORTER SUBSTRATE-BINDING PROTEIN"/>
    <property type="match status" value="1"/>
</dbReference>
<comment type="caution">
    <text evidence="1">The sequence shown here is derived from an EMBL/GenBank/DDBJ whole genome shotgun (WGS) entry which is preliminary data.</text>
</comment>
<evidence type="ECO:0000313" key="1">
    <source>
        <dbReference type="EMBL" id="TNM61655.1"/>
    </source>
</evidence>
<reference evidence="1 2" key="1">
    <citation type="submission" date="2019-06" db="EMBL/GenBank/DDBJ databases">
        <title>The draft genome of Rhizobium smilacinae PTYR-5.</title>
        <authorList>
            <person name="Liu L."/>
            <person name="Li L."/>
            <person name="Zhang X."/>
        </authorList>
    </citation>
    <scope>NUCLEOTIDE SEQUENCE [LARGE SCALE GENOMIC DNA]</scope>
    <source>
        <strain evidence="1 2">PTYR-5</strain>
    </source>
</reference>
<gene>
    <name evidence="1" type="ORF">FHP24_20555</name>
</gene>
<dbReference type="AlphaFoldDB" id="A0A5C4XDU5"/>
<dbReference type="Gene3D" id="3.40.190.10">
    <property type="entry name" value="Periplasmic binding protein-like II"/>
    <property type="match status" value="2"/>
</dbReference>
<dbReference type="PANTHER" id="PTHR30024">
    <property type="entry name" value="ALIPHATIC SULFONATES-BINDING PROTEIN-RELATED"/>
    <property type="match status" value="1"/>
</dbReference>
<organism evidence="1 2">
    <name type="scientific">Aliirhizobium smilacinae</name>
    <dbReference type="NCBI Taxonomy" id="1395944"/>
    <lineage>
        <taxon>Bacteria</taxon>
        <taxon>Pseudomonadati</taxon>
        <taxon>Pseudomonadota</taxon>
        <taxon>Alphaproteobacteria</taxon>
        <taxon>Hyphomicrobiales</taxon>
        <taxon>Rhizobiaceae</taxon>
        <taxon>Aliirhizobium</taxon>
    </lineage>
</organism>
<sequence length="348" mass="37231">MSSNFSEFPSSRRKLLQITGAAVGIGAFGALDPIGILGKPAIGQVNALKEHAVVKLAWGQTAVCQSPISVALKRGFFEQYNLTVEPINFSGPTDQLLQAIATGHADGGIGMALRWLKPLEQGFDVALTVGTHGGCMRLLAAPGANISKIEDLRGKKVAVTDAASPVRNFFAIRLAEIGIDPDKEVEWLQYPQDLFGEALKKGEVDALAGDDPHLYLIREREKLTEIANNLEGPYAASTCCVLGLRGSLVRDQPDVASAITRAIVDAQAWTAANPDEAAEIFAPFVPANVPAATLATILRSHTHGHHSTGEALRRDVAFFTNKLKTINVIRQNTDAEAFAKKIVPDVLI</sequence>
<dbReference type="RefSeq" id="WP_139678103.1">
    <property type="nucleotide sequence ID" value="NZ_VDMN01000005.1"/>
</dbReference>
<dbReference type="OrthoDB" id="9771642at2"/>
<keyword evidence="2" id="KW-1185">Reference proteome</keyword>
<dbReference type="Pfam" id="PF13379">
    <property type="entry name" value="NMT1_2"/>
    <property type="match status" value="1"/>
</dbReference>
<dbReference type="SUPFAM" id="SSF53850">
    <property type="entry name" value="Periplasmic binding protein-like II"/>
    <property type="match status" value="1"/>
</dbReference>
<accession>A0A5C4XDU5</accession>
<name>A0A5C4XDU5_9HYPH</name>
<protein>
    <submittedName>
        <fullName evidence="1">ABC transporter substrate-binding protein</fullName>
    </submittedName>
</protein>
<evidence type="ECO:0000313" key="2">
    <source>
        <dbReference type="Proteomes" id="UP000311605"/>
    </source>
</evidence>
<dbReference type="InterPro" id="IPR006311">
    <property type="entry name" value="TAT_signal"/>
</dbReference>
<dbReference type="PROSITE" id="PS51318">
    <property type="entry name" value="TAT"/>
    <property type="match status" value="1"/>
</dbReference>
<proteinExistence type="predicted"/>